<organism evidence="1 2">
    <name type="scientific">Candidatus Nomurabacteria bacterium RIFOXYB1_FULL_39_16</name>
    <dbReference type="NCBI Taxonomy" id="1801803"/>
    <lineage>
        <taxon>Bacteria</taxon>
        <taxon>Candidatus Nomuraibacteriota</taxon>
    </lineage>
</organism>
<accession>A0A1F6YRH7</accession>
<protein>
    <recommendedName>
        <fullName evidence="3">Mannosyl-glycoprotein endo-beta-N-acetylglucosamidase-like domain-containing protein</fullName>
    </recommendedName>
</protein>
<proteinExistence type="predicted"/>
<dbReference type="Proteomes" id="UP000177047">
    <property type="component" value="Unassembled WGS sequence"/>
</dbReference>
<evidence type="ECO:0000313" key="1">
    <source>
        <dbReference type="EMBL" id="OGJ08937.1"/>
    </source>
</evidence>
<comment type="caution">
    <text evidence="1">The sequence shown here is derived from an EMBL/GenBank/DDBJ whole genome shotgun (WGS) entry which is preliminary data.</text>
</comment>
<sequence>MKNNNLIRFVQSLVFIPALTMSFTMPGVNNLETSQNILVKKVNIEAKGLVTFNKATDPEAGSNPQVLKARAEAIDAYFAERGMPLKGMGEKMVEEAIKNDLDWRLLPAIAVRESTGGKHECKRVPNNAFGWGSCKISFKSNEQAIETVARNLGGNNPNTARHYDEKTVIEILRAYNPPSIVPKYAEQVMAIMDVIGDENLTASLAVAD</sequence>
<name>A0A1F6YRH7_9BACT</name>
<gene>
    <name evidence="1" type="ORF">A2356_02545</name>
</gene>
<reference evidence="1 2" key="1">
    <citation type="journal article" date="2016" name="Nat. Commun.">
        <title>Thousands of microbial genomes shed light on interconnected biogeochemical processes in an aquifer system.</title>
        <authorList>
            <person name="Anantharaman K."/>
            <person name="Brown C.T."/>
            <person name="Hug L.A."/>
            <person name="Sharon I."/>
            <person name="Castelle C.J."/>
            <person name="Probst A.J."/>
            <person name="Thomas B.C."/>
            <person name="Singh A."/>
            <person name="Wilkins M.J."/>
            <person name="Karaoz U."/>
            <person name="Brodie E.L."/>
            <person name="Williams K.H."/>
            <person name="Hubbard S.S."/>
            <person name="Banfield J.F."/>
        </authorList>
    </citation>
    <scope>NUCLEOTIDE SEQUENCE [LARGE SCALE GENOMIC DNA]</scope>
</reference>
<evidence type="ECO:0008006" key="3">
    <source>
        <dbReference type="Google" id="ProtNLM"/>
    </source>
</evidence>
<dbReference type="STRING" id="1801803.A2356_02545"/>
<dbReference type="AlphaFoldDB" id="A0A1F6YRH7"/>
<evidence type="ECO:0000313" key="2">
    <source>
        <dbReference type="Proteomes" id="UP000177047"/>
    </source>
</evidence>
<dbReference type="EMBL" id="MFWB01000012">
    <property type="protein sequence ID" value="OGJ08937.1"/>
    <property type="molecule type" value="Genomic_DNA"/>
</dbReference>